<reference evidence="1 2" key="1">
    <citation type="journal article" date="2019" name="Sci. Rep.">
        <title>A high-quality genome of Eragrostis curvula grass provides insights into Poaceae evolution and supports new strategies to enhance forage quality.</title>
        <authorList>
            <person name="Carballo J."/>
            <person name="Santos B.A.C.M."/>
            <person name="Zappacosta D."/>
            <person name="Garbus I."/>
            <person name="Selva J.P."/>
            <person name="Gallo C.A."/>
            <person name="Diaz A."/>
            <person name="Albertini E."/>
            <person name="Caccamo M."/>
            <person name="Echenique V."/>
        </authorList>
    </citation>
    <scope>NUCLEOTIDE SEQUENCE [LARGE SCALE GENOMIC DNA]</scope>
    <source>
        <strain evidence="2">cv. Victoria</strain>
        <tissue evidence="1">Leaf</tissue>
    </source>
</reference>
<evidence type="ECO:0000313" key="2">
    <source>
        <dbReference type="Proteomes" id="UP000324897"/>
    </source>
</evidence>
<dbReference type="GO" id="GO:0030014">
    <property type="term" value="C:CCR4-NOT complex"/>
    <property type="evidence" value="ECO:0007669"/>
    <property type="project" value="InterPro"/>
</dbReference>
<protein>
    <submittedName>
        <fullName evidence="1">Uncharacterized protein</fullName>
    </submittedName>
</protein>
<comment type="caution">
    <text evidence="1">The sequence shown here is derived from an EMBL/GenBank/DDBJ whole genome shotgun (WGS) entry which is preliminary data.</text>
</comment>
<dbReference type="InterPro" id="IPR012337">
    <property type="entry name" value="RNaseH-like_sf"/>
</dbReference>
<dbReference type="InterPro" id="IPR036397">
    <property type="entry name" value="RNaseH_sf"/>
</dbReference>
<accession>A0A5J9U8R4</accession>
<dbReference type="Gene3D" id="3.30.420.10">
    <property type="entry name" value="Ribonuclease H-like superfamily/Ribonuclease H"/>
    <property type="match status" value="1"/>
</dbReference>
<sequence length="381" mass="41741">MGVWPQQTMHAGSLGMWPPPQLPAGGMGMWALQQTPAAFESAQSAAHQIHFTPHYFQALVPAGPVLPAWPAEPWLELSNEQMLARNAQQIGGSSSSVPPPGEGTATLTSNSIIDVWADTSREAFAYIERLLKRDSKAKFMVGFDSEFAVPDGVKSSPREPASADLHYTQLCSAANGGDLIQVGFAIADDEFNVHGAWQFNLYFDPSWRLPGHEGIDFLRGVGFNLEEHARRGIPVANFVHWLWSSGAIANGSLTWVTFMGYPDFGLLVRLLMGKELPESRKEFLTWFWQLFPRSYDVRVFSKLGKGRKEIIHGGLAKVCEKLKAGAIGKAHHAGSDALTALLCLAKMVNQDPEFAELMSRFCAVLYGVDTLTDSSAFGLEC</sequence>
<dbReference type="GO" id="GO:0004535">
    <property type="term" value="F:poly(A)-specific ribonuclease activity"/>
    <property type="evidence" value="ECO:0007669"/>
    <property type="project" value="InterPro"/>
</dbReference>
<gene>
    <name evidence="1" type="ORF">EJB05_36312</name>
</gene>
<dbReference type="OrthoDB" id="696795at2759"/>
<dbReference type="Gramene" id="TVU20119">
    <property type="protein sequence ID" value="TVU20119"/>
    <property type="gene ID" value="EJB05_36312"/>
</dbReference>
<evidence type="ECO:0000313" key="1">
    <source>
        <dbReference type="EMBL" id="TVU20119.1"/>
    </source>
</evidence>
<dbReference type="EMBL" id="RWGY01000029">
    <property type="protein sequence ID" value="TVU20119.1"/>
    <property type="molecule type" value="Genomic_DNA"/>
</dbReference>
<name>A0A5J9U8R4_9POAL</name>
<dbReference type="SUPFAM" id="SSF53098">
    <property type="entry name" value="Ribonuclease H-like"/>
    <property type="match status" value="1"/>
</dbReference>
<dbReference type="Proteomes" id="UP000324897">
    <property type="component" value="Chromosome 7"/>
</dbReference>
<feature type="non-terminal residue" evidence="1">
    <location>
        <position position="1"/>
    </location>
</feature>
<dbReference type="GO" id="GO:0003676">
    <property type="term" value="F:nucleic acid binding"/>
    <property type="evidence" value="ECO:0007669"/>
    <property type="project" value="InterPro"/>
</dbReference>
<keyword evidence="2" id="KW-1185">Reference proteome</keyword>
<dbReference type="PANTHER" id="PTHR10797">
    <property type="entry name" value="CCR4-NOT TRANSCRIPTION COMPLEX SUBUNIT"/>
    <property type="match status" value="1"/>
</dbReference>
<dbReference type="InterPro" id="IPR039637">
    <property type="entry name" value="CNOT7/CNOT8/Pop2"/>
</dbReference>
<organism evidence="1 2">
    <name type="scientific">Eragrostis curvula</name>
    <name type="common">weeping love grass</name>
    <dbReference type="NCBI Taxonomy" id="38414"/>
    <lineage>
        <taxon>Eukaryota</taxon>
        <taxon>Viridiplantae</taxon>
        <taxon>Streptophyta</taxon>
        <taxon>Embryophyta</taxon>
        <taxon>Tracheophyta</taxon>
        <taxon>Spermatophyta</taxon>
        <taxon>Magnoliopsida</taxon>
        <taxon>Liliopsida</taxon>
        <taxon>Poales</taxon>
        <taxon>Poaceae</taxon>
        <taxon>PACMAD clade</taxon>
        <taxon>Chloridoideae</taxon>
        <taxon>Eragrostideae</taxon>
        <taxon>Eragrostidinae</taxon>
        <taxon>Eragrostis</taxon>
    </lineage>
</organism>
<dbReference type="AlphaFoldDB" id="A0A5J9U8R4"/>
<proteinExistence type="predicted"/>